<dbReference type="AlphaFoldDB" id="A0A8B6CLF1"/>
<evidence type="ECO:0000313" key="3">
    <source>
        <dbReference type="Proteomes" id="UP000596742"/>
    </source>
</evidence>
<dbReference type="PANTHER" id="PTHR46579">
    <property type="entry name" value="F5/8 TYPE C DOMAIN-CONTAINING PROTEIN-RELATED"/>
    <property type="match status" value="1"/>
</dbReference>
<dbReference type="Proteomes" id="UP000596742">
    <property type="component" value="Unassembled WGS sequence"/>
</dbReference>
<feature type="compositionally biased region" description="Low complexity" evidence="1">
    <location>
        <begin position="181"/>
        <end position="197"/>
    </location>
</feature>
<reference evidence="2" key="1">
    <citation type="submission" date="2018-11" db="EMBL/GenBank/DDBJ databases">
        <authorList>
            <person name="Alioto T."/>
            <person name="Alioto T."/>
        </authorList>
    </citation>
    <scope>NUCLEOTIDE SEQUENCE</scope>
</reference>
<feature type="compositionally biased region" description="Low complexity" evidence="1">
    <location>
        <begin position="205"/>
        <end position="219"/>
    </location>
</feature>
<keyword evidence="3" id="KW-1185">Reference proteome</keyword>
<dbReference type="OrthoDB" id="6063671at2759"/>
<dbReference type="EMBL" id="UYJE01002030">
    <property type="protein sequence ID" value="VDI07279.1"/>
    <property type="molecule type" value="Genomic_DNA"/>
</dbReference>
<feature type="region of interest" description="Disordered" evidence="1">
    <location>
        <begin position="181"/>
        <end position="220"/>
    </location>
</feature>
<accession>A0A8B6CLF1</accession>
<sequence length="919" mass="104032">MEDCDLAYSVVKETNGKIIYSCKTCLKRRTSKRRIMDHITSVHRCPPSKMYKRYSDDPSFPVPPRIARRRIFSDNNKDESNIEPCALRENETQSVDDNNEDESNIEPYALGEIETHSVDDNNVIYKGYATNSFDGEEIIDGVTFNSNSDCETDISESSIGCLSYNSNLDCETDGEESATASSINSSISCMSSNPNSESENDDSFSTDSSEVLSSENELNATQQPYTKDESLALCISAYAARFNLTGDATKYLNKLLSLRAEPSSSLPKIKNDVCTNFKCFIYCSVCFSVYEGDNYICQTKNWELQIQRCRESIETSIGEKGCLGKCSRSEKKPGNPKTALCDITDGDYYRFLCSEGNHLSAVFNTDGIPLYSSSNVKLWPIFLAVNEIPVQSRFARDNIILAGIWQGKDKPPFLQYLWSFGEEMCRLHDEGITIHPPCLADSITVKLSVLCGTVDLQAKAYILNMTMFNGEYGCSTCEEPGVTERQGKGYARFYPYRESNVKPQIRSSEDVKYVKGPNATKCKRLKGLCGISGLNAMPWFDVVWGILPDYMHGVLMGLTKKLLYLWFSPTSSGQQYFVGNHLKKNSARLYNIQPPDYVERLPRDIEKHYSNFKATELQTWLLFYSIPCMKDILAEEYHSHLCLLSEGVYLLLGQTITEEEITRAECLLEEFYKSFPLLYNKGSCGLNFHNVGSHLTSFVRQWGPLWAWSCFPFEDANAAILNCAWDWRCNTTMHKNEGSRNAVKKRSDKRFIGKLTNSSRPWKKTAVNNCEVTGRKTVIGERRNMEQLLCSSGAISATELCVVLRVRVNGEKLYSKEYSRMKRRVCYIVCTKEEGIVSIEYFVLNTTTGIVFAVGNQMVPTSSCFLNENSGRHIVKVEKYTDQVVVEVDKIQEKLFFMRVEDDICIARMPNLCGHGVFK</sequence>
<comment type="caution">
    <text evidence="2">The sequence shown here is derived from an EMBL/GenBank/DDBJ whole genome shotgun (WGS) entry which is preliminary data.</text>
</comment>
<dbReference type="PANTHER" id="PTHR46579:SF1">
    <property type="entry name" value="F5_8 TYPE C DOMAIN-CONTAINING PROTEIN"/>
    <property type="match status" value="1"/>
</dbReference>
<evidence type="ECO:0000256" key="1">
    <source>
        <dbReference type="SAM" id="MobiDB-lite"/>
    </source>
</evidence>
<evidence type="ECO:0000313" key="2">
    <source>
        <dbReference type="EMBL" id="VDI07279.1"/>
    </source>
</evidence>
<organism evidence="2 3">
    <name type="scientific">Mytilus galloprovincialis</name>
    <name type="common">Mediterranean mussel</name>
    <dbReference type="NCBI Taxonomy" id="29158"/>
    <lineage>
        <taxon>Eukaryota</taxon>
        <taxon>Metazoa</taxon>
        <taxon>Spiralia</taxon>
        <taxon>Lophotrochozoa</taxon>
        <taxon>Mollusca</taxon>
        <taxon>Bivalvia</taxon>
        <taxon>Autobranchia</taxon>
        <taxon>Pteriomorphia</taxon>
        <taxon>Mytilida</taxon>
        <taxon>Mytiloidea</taxon>
        <taxon>Mytilidae</taxon>
        <taxon>Mytilinae</taxon>
        <taxon>Mytilus</taxon>
    </lineage>
</organism>
<protein>
    <submittedName>
        <fullName evidence="2">Uncharacterized protein</fullName>
    </submittedName>
</protein>
<gene>
    <name evidence="2" type="ORF">MGAL_10B088747</name>
</gene>
<proteinExistence type="predicted"/>
<name>A0A8B6CLF1_MYTGA</name>